<name>A0ABR0NZY7_GOSAR</name>
<evidence type="ECO:0000313" key="2">
    <source>
        <dbReference type="Proteomes" id="UP001358586"/>
    </source>
</evidence>
<accession>A0ABR0NZY7</accession>
<organism evidence="1 2">
    <name type="scientific">Gossypium arboreum</name>
    <name type="common">Tree cotton</name>
    <name type="synonym">Gossypium nanking</name>
    <dbReference type="NCBI Taxonomy" id="29729"/>
    <lineage>
        <taxon>Eukaryota</taxon>
        <taxon>Viridiplantae</taxon>
        <taxon>Streptophyta</taxon>
        <taxon>Embryophyta</taxon>
        <taxon>Tracheophyta</taxon>
        <taxon>Spermatophyta</taxon>
        <taxon>Magnoliopsida</taxon>
        <taxon>eudicotyledons</taxon>
        <taxon>Gunneridae</taxon>
        <taxon>Pentapetalae</taxon>
        <taxon>rosids</taxon>
        <taxon>malvids</taxon>
        <taxon>Malvales</taxon>
        <taxon>Malvaceae</taxon>
        <taxon>Malvoideae</taxon>
        <taxon>Gossypium</taxon>
    </lineage>
</organism>
<protein>
    <submittedName>
        <fullName evidence="1">Uncharacterized protein</fullName>
    </submittedName>
</protein>
<sequence length="156" mass="17708">MDDHAYSKKVTVTCYLNTHVPNISFYSVDGLFLKETYLIHADLGYQDHIFNPRYSFGAQESLVKDSGTNLLEEEGNDASLKAQFHTYEFDGLTLAKGPAKMSKAKKIKSGFNQRPDSRMNPFEERGNDTCTDEVKFIKFQSPNLPIFKLGKLVDLQ</sequence>
<evidence type="ECO:0000313" key="1">
    <source>
        <dbReference type="EMBL" id="KAK5811907.1"/>
    </source>
</evidence>
<comment type="caution">
    <text evidence="1">The sequence shown here is derived from an EMBL/GenBank/DDBJ whole genome shotgun (WGS) entry which is preliminary data.</text>
</comment>
<dbReference type="Proteomes" id="UP001358586">
    <property type="component" value="Chromosome 8"/>
</dbReference>
<dbReference type="EMBL" id="JARKNE010000008">
    <property type="protein sequence ID" value="KAK5811907.1"/>
    <property type="molecule type" value="Genomic_DNA"/>
</dbReference>
<reference evidence="1 2" key="1">
    <citation type="submission" date="2023-03" db="EMBL/GenBank/DDBJ databases">
        <title>WGS of Gossypium arboreum.</title>
        <authorList>
            <person name="Yu D."/>
        </authorList>
    </citation>
    <scope>NUCLEOTIDE SEQUENCE [LARGE SCALE GENOMIC DNA]</scope>
    <source>
        <tissue evidence="1">Leaf</tissue>
    </source>
</reference>
<gene>
    <name evidence="1" type="ORF">PVK06_027292</name>
</gene>
<proteinExistence type="predicted"/>
<keyword evidence="2" id="KW-1185">Reference proteome</keyword>